<dbReference type="EMBL" id="CP002021">
    <property type="protein sequence ID" value="ADG31304.1"/>
    <property type="molecule type" value="Genomic_DNA"/>
</dbReference>
<dbReference type="GO" id="GO:0046872">
    <property type="term" value="F:metal ion binding"/>
    <property type="evidence" value="ECO:0007669"/>
    <property type="project" value="UniProtKB-KW"/>
</dbReference>
<accession>D5X2H1</accession>
<dbReference type="InterPro" id="IPR051610">
    <property type="entry name" value="GPI/OXD"/>
</dbReference>
<protein>
    <submittedName>
        <fullName evidence="3">Cupin 2 conserved barrel domain protein</fullName>
    </submittedName>
</protein>
<dbReference type="AlphaFoldDB" id="D5X2H1"/>
<reference evidence="3" key="1">
    <citation type="submission" date="2010-04" db="EMBL/GenBank/DDBJ databases">
        <title>Complete sequence of Thiomonas intermedia K12.</title>
        <authorList>
            <consortium name="US DOE Joint Genome Institute"/>
            <person name="Lucas S."/>
            <person name="Copeland A."/>
            <person name="Lapidus A."/>
            <person name="Cheng J.-F."/>
            <person name="Bruce D."/>
            <person name="Goodwin L."/>
            <person name="Pitluck S."/>
            <person name="Davenport K."/>
            <person name="Detter J.C."/>
            <person name="Han C."/>
            <person name="Tapia R."/>
            <person name="Land M."/>
            <person name="Hauser L."/>
            <person name="Kyrpides N."/>
            <person name="Ovchinnikova G."/>
            <person name="Kerfeld C.A."/>
            <person name="Cannon G.C."/>
            <person name="Heinhorst S."/>
            <person name="Woyke T."/>
        </authorList>
    </citation>
    <scope>NUCLEOTIDE SEQUENCE [LARGE SCALE GENOMIC DNA]</scope>
    <source>
        <strain evidence="3">K12</strain>
    </source>
</reference>
<sequence>MPAQGAHHTLYQIGPLENLDRHNYRGVPGKYFVGDNLGLTGCEVSLNRLPAGRGMPFVHAHKKNEELYVVLRGTGFFYVDGEEFPVSEGTLVRVAPEGARVITAGSEDLYFICIQVEANSLTQATLEDGYRVDVCASWMKD</sequence>
<gene>
    <name evidence="3" type="ordered locus">Tint_1941</name>
</gene>
<dbReference type="Gene3D" id="2.60.120.10">
    <property type="entry name" value="Jelly Rolls"/>
    <property type="match status" value="1"/>
</dbReference>
<dbReference type="eggNOG" id="COG0662">
    <property type="taxonomic scope" value="Bacteria"/>
</dbReference>
<dbReference type="STRING" id="75379.Tint_1941"/>
<evidence type="ECO:0000313" key="3">
    <source>
        <dbReference type="EMBL" id="ADG31304.1"/>
    </source>
</evidence>
<dbReference type="HOGENOM" id="CLU_118568_1_0_4"/>
<dbReference type="PANTHER" id="PTHR35848:SF6">
    <property type="entry name" value="CUPIN TYPE-2 DOMAIN-CONTAINING PROTEIN"/>
    <property type="match status" value="1"/>
</dbReference>
<keyword evidence="1" id="KW-0479">Metal-binding</keyword>
<dbReference type="CDD" id="cd06985">
    <property type="entry name" value="cupin_BF4112"/>
    <property type="match status" value="1"/>
</dbReference>
<dbReference type="InterPro" id="IPR014710">
    <property type="entry name" value="RmlC-like_jellyroll"/>
</dbReference>
<organism evidence="3">
    <name type="scientific">Thiomonas intermedia (strain K12)</name>
    <name type="common">Thiobacillus intermedius</name>
    <dbReference type="NCBI Taxonomy" id="75379"/>
    <lineage>
        <taxon>Bacteria</taxon>
        <taxon>Pseudomonadati</taxon>
        <taxon>Pseudomonadota</taxon>
        <taxon>Betaproteobacteria</taxon>
        <taxon>Burkholderiales</taxon>
        <taxon>Thiomonas</taxon>
    </lineage>
</organism>
<dbReference type="Pfam" id="PF07883">
    <property type="entry name" value="Cupin_2"/>
    <property type="match status" value="1"/>
</dbReference>
<dbReference type="BioCyc" id="TINT75379:TINT_RS09720-MONOMER"/>
<evidence type="ECO:0000259" key="2">
    <source>
        <dbReference type="Pfam" id="PF07883"/>
    </source>
</evidence>
<name>D5X2H1_THIK1</name>
<proteinExistence type="predicted"/>
<dbReference type="InterPro" id="IPR011051">
    <property type="entry name" value="RmlC_Cupin_sf"/>
</dbReference>
<evidence type="ECO:0000256" key="1">
    <source>
        <dbReference type="ARBA" id="ARBA00022723"/>
    </source>
</evidence>
<dbReference type="InterPro" id="IPR013096">
    <property type="entry name" value="Cupin_2"/>
</dbReference>
<dbReference type="KEGG" id="tin:Tint_1941"/>
<dbReference type="SUPFAM" id="SSF51182">
    <property type="entry name" value="RmlC-like cupins"/>
    <property type="match status" value="1"/>
</dbReference>
<dbReference type="PANTHER" id="PTHR35848">
    <property type="entry name" value="OXALATE-BINDING PROTEIN"/>
    <property type="match status" value="1"/>
</dbReference>
<feature type="domain" description="Cupin type-2" evidence="2">
    <location>
        <begin position="48"/>
        <end position="114"/>
    </location>
</feature>